<dbReference type="GeneID" id="29389655"/>
<dbReference type="OrthoDB" id="8755058at2"/>
<evidence type="ECO:0000256" key="1">
    <source>
        <dbReference type="ARBA" id="ARBA00010587"/>
    </source>
</evidence>
<dbReference type="InterPro" id="IPR035938">
    <property type="entry name" value="Hemerythrin-like_sf"/>
</dbReference>
<sequence>MSTSTQERIFAEIEEMVREHQLILEEFARLAVVPPAEFAPVYAGLLGRIEADFRAEESIMEQIDYPDLQNHLRDHAGLLGILHKARPYIDEGDMSFAEMIRASMPMMLVHHMNSMDMLLADAIARFITKDSEHGQ</sequence>
<dbReference type="KEGG" id="hse:Hsero_2403"/>
<dbReference type="EMBL" id="CP002039">
    <property type="protein sequence ID" value="ADJ63902.1"/>
    <property type="molecule type" value="Genomic_DNA"/>
</dbReference>
<keyword evidence="3" id="KW-0408">Iron</keyword>
<dbReference type="InterPro" id="IPR012827">
    <property type="entry name" value="Hemerythrin_metal-bd"/>
</dbReference>
<dbReference type="Gene3D" id="1.20.120.50">
    <property type="entry name" value="Hemerythrin-like"/>
    <property type="match status" value="1"/>
</dbReference>
<dbReference type="eggNOG" id="COG2703">
    <property type="taxonomic scope" value="Bacteria"/>
</dbReference>
<keyword evidence="2" id="KW-0479">Metal-binding</keyword>
<dbReference type="STRING" id="757424.Hsero_2403"/>
<evidence type="ECO:0000256" key="2">
    <source>
        <dbReference type="ARBA" id="ARBA00022723"/>
    </source>
</evidence>
<dbReference type="SUPFAM" id="SSF47188">
    <property type="entry name" value="Hemerythrin-like"/>
    <property type="match status" value="1"/>
</dbReference>
<evidence type="ECO:0000256" key="3">
    <source>
        <dbReference type="ARBA" id="ARBA00023004"/>
    </source>
</evidence>
<keyword evidence="6" id="KW-1185">Reference proteome</keyword>
<dbReference type="CDD" id="cd12107">
    <property type="entry name" value="Hemerythrin"/>
    <property type="match status" value="1"/>
</dbReference>
<dbReference type="Pfam" id="PF01814">
    <property type="entry name" value="Hemerythrin"/>
    <property type="match status" value="1"/>
</dbReference>
<reference evidence="5 6" key="1">
    <citation type="submission" date="2010-04" db="EMBL/GenBank/DDBJ databases">
        <title>The genome of Herbaspirillum seropedicae SmR1, an endophytic, nitrogen-fixing, plant-growth promoting beta-Proteobacteria.</title>
        <authorList>
            <person name="Pedrosa F.O."/>
            <person name="Monteiro R.A."/>
            <person name="Wassem R."/>
            <person name="Cruz L.M."/>
            <person name="Ayub R.A."/>
            <person name="Colauto N.B."/>
            <person name="Fernandez M.A."/>
            <person name="Fungaro M.H.P."/>
            <person name="Grisard E.C."/>
            <person name="Hungria M."/>
            <person name="Madeira H.M.F."/>
            <person name="Nodari R.O."/>
            <person name="Osaku C.A."/>
            <person name="Petzl-Erler M.L."/>
            <person name="Terenzi H."/>
            <person name="Vieira L.G.E."/>
            <person name="Almeida M.I.M."/>
            <person name="Alves L.R."/>
            <person name="Arantes O.M.N."/>
            <person name="Balsanelli E."/>
            <person name="Barcellos F.G."/>
            <person name="Baura V.A."/>
            <person name="Binde D.R."/>
            <person name="Campo R.J."/>
            <person name="Chubatsu L.S."/>
            <person name="Chueire L.M.O."/>
            <person name="Ciferri R.R."/>
            <person name="Correa L.C."/>
            <person name="da Conceicao Silva J.L."/>
            <person name="Dabul A.N.G."/>
            <person name="Dambros B.P."/>
            <person name="Faoro H."/>
            <person name="Favetti A."/>
            <person name="Friedermann G."/>
            <person name="Furlaneto M.C."/>
            <person name="Gasques L.S."/>
            <person name="Gimenes C.C.T."/>
            <person name="Gioppo N.M.R."/>
            <person name="Glienke-Blanco C."/>
            <person name="Godoy L.P."/>
            <person name="Guerra M.P."/>
            <person name="Karp S."/>
            <person name="Kava-Cordeiro V."/>
            <person name="Margarido V.P."/>
            <person name="Mathioni S.M."/>
            <person name="Menck-Soares M.A."/>
            <person name="Murace N.K."/>
            <person name="Nicolas M.F."/>
            <person name="Oliveira C.E.C."/>
            <person name="Pagnan N.A.B."/>
            <person name="Pamphile J.A."/>
            <person name="Patussi E.V."/>
            <person name="Pereira L.F.P."/>
            <person name="Pereira-Ferrari L."/>
            <person name="Pinto F.G.S."/>
            <person name="Precoma C."/>
            <person name="Prioli A.J."/>
            <person name="Prioli S.M.A.P."/>
            <person name="Raittz R.T."/>
            <person name="Ramos H.J.O."/>
            <person name="Ribeiro E.M.S.F."/>
            <person name="Rigo L.U."/>
            <person name="Rocha C.L.M.S.C."/>
            <person name="Rocha S.N."/>
            <person name="Santos K."/>
            <person name="Satori D."/>
            <person name="Silva A.G."/>
            <person name="Simao R.C.G."/>
            <person name="Soares M.A.M."/>
            <person name="Souza E.M."/>
            <person name="Steffens M.B.R."/>
            <person name="Steindel M."/>
            <person name="Tadra-Sfeir M.Z."/>
            <person name="Takahashi E.K."/>
            <person name="Torres R.A."/>
            <person name="Valle J.S."/>
            <person name="Vernal J.I."/>
            <person name="Vilas-Boas L.A."/>
            <person name="Watanabe M.A.E."/>
            <person name="Weiss V.A."/>
            <person name="Yates M.A."/>
            <person name="Souza E.M."/>
        </authorList>
    </citation>
    <scope>NUCLEOTIDE SEQUENCE [LARGE SCALE GENOMIC DNA]</scope>
    <source>
        <strain evidence="5 6">SmR1</strain>
    </source>
</reference>
<evidence type="ECO:0000259" key="4">
    <source>
        <dbReference type="Pfam" id="PF01814"/>
    </source>
</evidence>
<dbReference type="GO" id="GO:0046872">
    <property type="term" value="F:metal ion binding"/>
    <property type="evidence" value="ECO:0007669"/>
    <property type="project" value="UniProtKB-KW"/>
</dbReference>
<evidence type="ECO:0000313" key="5">
    <source>
        <dbReference type="EMBL" id="ADJ63902.1"/>
    </source>
</evidence>
<evidence type="ECO:0000313" key="6">
    <source>
        <dbReference type="Proteomes" id="UP000000329"/>
    </source>
</evidence>
<accession>D8IVG3</accession>
<dbReference type="InterPro" id="IPR012312">
    <property type="entry name" value="Hemerythrin-like"/>
</dbReference>
<dbReference type="AlphaFoldDB" id="D8IVG3"/>
<proteinExistence type="inferred from homology"/>
<dbReference type="Proteomes" id="UP000000329">
    <property type="component" value="Chromosome"/>
</dbReference>
<name>D8IVG3_HERSS</name>
<protein>
    <submittedName>
        <fullName evidence="5">Hemerythrin protein</fullName>
    </submittedName>
</protein>
<feature type="domain" description="Hemerythrin-like" evidence="4">
    <location>
        <begin position="13"/>
        <end position="121"/>
    </location>
</feature>
<dbReference type="RefSeq" id="WP_013234381.1">
    <property type="nucleotide sequence ID" value="NC_014323.1"/>
</dbReference>
<organism evidence="5 6">
    <name type="scientific">Herbaspirillum seropedicae (strain SmR1)</name>
    <dbReference type="NCBI Taxonomy" id="757424"/>
    <lineage>
        <taxon>Bacteria</taxon>
        <taxon>Pseudomonadati</taxon>
        <taxon>Pseudomonadota</taxon>
        <taxon>Betaproteobacteria</taxon>
        <taxon>Burkholderiales</taxon>
        <taxon>Oxalobacteraceae</taxon>
        <taxon>Herbaspirillum</taxon>
    </lineage>
</organism>
<comment type="similarity">
    <text evidence="1">Belongs to the hemerythrin family.</text>
</comment>
<dbReference type="HOGENOM" id="CLU_086902_1_0_4"/>
<gene>
    <name evidence="5" type="ordered locus">Hsero_2403</name>
</gene>